<gene>
    <name evidence="2" type="ORF">ECRASSUSDP1_LOCUS973</name>
</gene>
<organism evidence="2 3">
    <name type="scientific">Euplotes crassus</name>
    <dbReference type="NCBI Taxonomy" id="5936"/>
    <lineage>
        <taxon>Eukaryota</taxon>
        <taxon>Sar</taxon>
        <taxon>Alveolata</taxon>
        <taxon>Ciliophora</taxon>
        <taxon>Intramacronucleata</taxon>
        <taxon>Spirotrichea</taxon>
        <taxon>Hypotrichia</taxon>
        <taxon>Euplotida</taxon>
        <taxon>Euplotidae</taxon>
        <taxon>Moneuplotes</taxon>
    </lineage>
</organism>
<reference evidence="2" key="1">
    <citation type="submission" date="2023-07" db="EMBL/GenBank/DDBJ databases">
        <authorList>
            <consortium name="AG Swart"/>
            <person name="Singh M."/>
            <person name="Singh A."/>
            <person name="Seah K."/>
            <person name="Emmerich C."/>
        </authorList>
    </citation>
    <scope>NUCLEOTIDE SEQUENCE</scope>
    <source>
        <strain evidence="2">DP1</strain>
    </source>
</reference>
<protein>
    <submittedName>
        <fullName evidence="2">Uncharacterized protein</fullName>
    </submittedName>
</protein>
<name>A0AAD1U0D8_EUPCR</name>
<keyword evidence="3" id="KW-1185">Reference proteome</keyword>
<dbReference type="EMBL" id="CAMPGE010000915">
    <property type="protein sequence ID" value="CAI2359680.1"/>
    <property type="molecule type" value="Genomic_DNA"/>
</dbReference>
<feature type="compositionally biased region" description="Polar residues" evidence="1">
    <location>
        <begin position="508"/>
        <end position="524"/>
    </location>
</feature>
<accession>A0AAD1U0D8</accession>
<dbReference type="Proteomes" id="UP001295684">
    <property type="component" value="Unassembled WGS sequence"/>
</dbReference>
<comment type="caution">
    <text evidence="2">The sequence shown here is derived from an EMBL/GenBank/DDBJ whole genome shotgun (WGS) entry which is preliminary data.</text>
</comment>
<evidence type="ECO:0000313" key="2">
    <source>
        <dbReference type="EMBL" id="CAI2359680.1"/>
    </source>
</evidence>
<sequence>MKESKKIKSMLATTKQNVLLLCQKMYEEIEQGKIPTNFILPNLSDEELEKWQDIYALAMKDIAKEKGKREAFKEYHTLQKKLQEIYAINDALHDRIKKVQENEFKTVSVSDIQNEVMDSFDLNSFDELIEDEPKCTKEEEKKKLIIEEKSDHAKIGTMTEDIDNIATFISPQLSSLQNTQNILPKYVKASENIELFSNMTSFSKSIVNQSSYLVLKTDPHKECKPSKLRYNSDSSLKEEKEDSVISISESSQEIIAGFEESPNKICKSAKRAKRKQDSSQVSLQKMMQANTDERIEDYHPIICKDDHFGSNTLSSVEKCTDKYLENLNGNADKNLKFSGKTSLKPSILDEGIGVKKFGNKTLEKKKSVVSNYFVKDFEIDNTSQDSQEVYSIHYDTRKTNKVSAHEEYLTNEDMEVYSLNIGSTTHRDNKGSKKFVFEESESEEDLNKIKNRPLQIPNSNKSEQEMSYLGTPEILSKHITKIKSPKNMPYAQINYQQMVKPNFVSSSKLANSKTQRNNEAQNARNLGINHKKDKNHLLKGKENEKSKAYEPIQTKKPETT</sequence>
<feature type="compositionally biased region" description="Basic and acidic residues" evidence="1">
    <location>
        <begin position="535"/>
        <end position="560"/>
    </location>
</feature>
<evidence type="ECO:0000256" key="1">
    <source>
        <dbReference type="SAM" id="MobiDB-lite"/>
    </source>
</evidence>
<evidence type="ECO:0000313" key="3">
    <source>
        <dbReference type="Proteomes" id="UP001295684"/>
    </source>
</evidence>
<proteinExistence type="predicted"/>
<feature type="region of interest" description="Disordered" evidence="1">
    <location>
        <begin position="508"/>
        <end position="560"/>
    </location>
</feature>
<dbReference type="AlphaFoldDB" id="A0AAD1U0D8"/>